<accession>A0ABP9H0D0</accession>
<dbReference type="RefSeq" id="WP_345675045.1">
    <property type="nucleotide sequence ID" value="NZ_BAABHS010000006.1"/>
</dbReference>
<keyword evidence="4" id="KW-1185">Reference proteome</keyword>
<gene>
    <name evidence="3" type="ORF">GCM10023205_20530</name>
</gene>
<comment type="caution">
    <text evidence="3">The sequence shown here is derived from an EMBL/GenBank/DDBJ whole genome shotgun (WGS) entry which is preliminary data.</text>
</comment>
<name>A0ABP9H0D0_9ACTN</name>
<evidence type="ECO:0000256" key="1">
    <source>
        <dbReference type="SAM" id="Phobius"/>
    </source>
</evidence>
<feature type="chain" id="PRO_5046535493" evidence="2">
    <location>
        <begin position="25"/>
        <end position="171"/>
    </location>
</feature>
<organism evidence="3 4">
    <name type="scientific">Yinghuangia aomiensis</name>
    <dbReference type="NCBI Taxonomy" id="676205"/>
    <lineage>
        <taxon>Bacteria</taxon>
        <taxon>Bacillati</taxon>
        <taxon>Actinomycetota</taxon>
        <taxon>Actinomycetes</taxon>
        <taxon>Kitasatosporales</taxon>
        <taxon>Streptomycetaceae</taxon>
        <taxon>Yinghuangia</taxon>
    </lineage>
</organism>
<proteinExistence type="predicted"/>
<keyword evidence="1" id="KW-0472">Membrane</keyword>
<evidence type="ECO:0000256" key="2">
    <source>
        <dbReference type="SAM" id="SignalP"/>
    </source>
</evidence>
<feature type="signal peptide" evidence="2">
    <location>
        <begin position="1"/>
        <end position="24"/>
    </location>
</feature>
<keyword evidence="1" id="KW-1133">Transmembrane helix</keyword>
<evidence type="ECO:0000313" key="4">
    <source>
        <dbReference type="Proteomes" id="UP001500466"/>
    </source>
</evidence>
<protein>
    <submittedName>
        <fullName evidence="3">Uncharacterized protein</fullName>
    </submittedName>
</protein>
<keyword evidence="2" id="KW-0732">Signal</keyword>
<sequence>MFAARFAVGAAAAAALLAATPAAAAPTPGQPNMQVSPGSVEPGETVKIVLTCPTANGIAADAQSEAGPVVFGPHNGGVFTGTLAVAASTPAGQYAVVANCTSSSGTPAPAPVTVKTTVVVASKTVSGGVHTGLGGSVSGPDTTQVAIGAAIATAALGGGILLLRRRGGSGA</sequence>
<feature type="transmembrane region" description="Helical" evidence="1">
    <location>
        <begin position="145"/>
        <end position="163"/>
    </location>
</feature>
<dbReference type="EMBL" id="BAABHS010000006">
    <property type="protein sequence ID" value="GAA4957942.1"/>
    <property type="molecule type" value="Genomic_DNA"/>
</dbReference>
<keyword evidence="1" id="KW-0812">Transmembrane</keyword>
<evidence type="ECO:0000313" key="3">
    <source>
        <dbReference type="EMBL" id="GAA4957942.1"/>
    </source>
</evidence>
<dbReference type="Proteomes" id="UP001500466">
    <property type="component" value="Unassembled WGS sequence"/>
</dbReference>
<reference evidence="4" key="1">
    <citation type="journal article" date="2019" name="Int. J. Syst. Evol. Microbiol.">
        <title>The Global Catalogue of Microorganisms (GCM) 10K type strain sequencing project: providing services to taxonomists for standard genome sequencing and annotation.</title>
        <authorList>
            <consortium name="The Broad Institute Genomics Platform"/>
            <consortium name="The Broad Institute Genome Sequencing Center for Infectious Disease"/>
            <person name="Wu L."/>
            <person name="Ma J."/>
        </authorList>
    </citation>
    <scope>NUCLEOTIDE SEQUENCE [LARGE SCALE GENOMIC DNA]</scope>
    <source>
        <strain evidence="4">JCM 17986</strain>
    </source>
</reference>